<evidence type="ECO:0000256" key="1">
    <source>
        <dbReference type="ARBA" id="ARBA00004401"/>
    </source>
</evidence>
<sequence length="125" mass="13658">MGAPACRRRAARQAQGRPPVITRLNIALAIVLLLSCFWLIRSSNEARGLFMQLERAQVREQELQVDFERLKIERRTAATPLVVEDMVRQKLRMFNATPGVTHYVSDSAAAAASGAAPAAATGGVR</sequence>
<dbReference type="GO" id="GO:0005886">
    <property type="term" value="C:plasma membrane"/>
    <property type="evidence" value="ECO:0007669"/>
    <property type="project" value="UniProtKB-SubCell"/>
</dbReference>
<keyword evidence="3 8" id="KW-0132">Cell division</keyword>
<evidence type="ECO:0000313" key="9">
    <source>
        <dbReference type="EMBL" id="RRS06262.1"/>
    </source>
</evidence>
<protein>
    <recommendedName>
        <fullName evidence="8">Cell division protein FtsL</fullName>
    </recommendedName>
</protein>
<keyword evidence="2 8" id="KW-1003">Cell membrane</keyword>
<evidence type="ECO:0000256" key="3">
    <source>
        <dbReference type="ARBA" id="ARBA00022618"/>
    </source>
</evidence>
<keyword evidence="10" id="KW-1185">Reference proteome</keyword>
<dbReference type="EMBL" id="RSED01000001">
    <property type="protein sequence ID" value="RRS06262.1"/>
    <property type="molecule type" value="Genomic_DNA"/>
</dbReference>
<name>A0A3R8SCB5_9BURK</name>
<evidence type="ECO:0000256" key="4">
    <source>
        <dbReference type="ARBA" id="ARBA00022692"/>
    </source>
</evidence>
<evidence type="ECO:0000256" key="2">
    <source>
        <dbReference type="ARBA" id="ARBA00022475"/>
    </source>
</evidence>
<keyword evidence="5 8" id="KW-1133">Transmembrane helix</keyword>
<evidence type="ECO:0000313" key="10">
    <source>
        <dbReference type="Proteomes" id="UP000269265"/>
    </source>
</evidence>
<proteinExistence type="inferred from homology"/>
<keyword evidence="8" id="KW-0997">Cell inner membrane</keyword>
<keyword evidence="6 8" id="KW-0472">Membrane</keyword>
<organism evidence="9 10">
    <name type="scientific">Aquabacterium soli</name>
    <dbReference type="NCBI Taxonomy" id="2493092"/>
    <lineage>
        <taxon>Bacteria</taxon>
        <taxon>Pseudomonadati</taxon>
        <taxon>Pseudomonadota</taxon>
        <taxon>Betaproteobacteria</taxon>
        <taxon>Burkholderiales</taxon>
        <taxon>Aquabacterium</taxon>
    </lineage>
</organism>
<evidence type="ECO:0000256" key="5">
    <source>
        <dbReference type="ARBA" id="ARBA00022989"/>
    </source>
</evidence>
<evidence type="ECO:0000256" key="8">
    <source>
        <dbReference type="HAMAP-Rule" id="MF_00910"/>
    </source>
</evidence>
<comment type="function">
    <text evidence="8">Essential cell division protein. May link together the upstream cell division proteins, which are predominantly cytoplasmic, with the downstream cell division proteins, which are predominantly periplasmic.</text>
</comment>
<keyword evidence="4 8" id="KW-0812">Transmembrane</keyword>
<keyword evidence="7 8" id="KW-0131">Cell cycle</keyword>
<dbReference type="Pfam" id="PF04999">
    <property type="entry name" value="FtsL"/>
    <property type="match status" value="1"/>
</dbReference>
<accession>A0A3R8SCB5</accession>
<evidence type="ECO:0000256" key="7">
    <source>
        <dbReference type="ARBA" id="ARBA00023306"/>
    </source>
</evidence>
<comment type="similarity">
    <text evidence="8">Belongs to the FtsL family.</text>
</comment>
<dbReference type="GO" id="GO:0043093">
    <property type="term" value="P:FtsZ-dependent cytokinesis"/>
    <property type="evidence" value="ECO:0007669"/>
    <property type="project" value="UniProtKB-UniRule"/>
</dbReference>
<comment type="subunit">
    <text evidence="8">Part of a complex composed of FtsB, FtsL and FtsQ.</text>
</comment>
<gene>
    <name evidence="8" type="primary">ftsL</name>
    <name evidence="9" type="ORF">EIP75_01360</name>
</gene>
<evidence type="ECO:0000256" key="6">
    <source>
        <dbReference type="ARBA" id="ARBA00023136"/>
    </source>
</evidence>
<dbReference type="Proteomes" id="UP000269265">
    <property type="component" value="Unassembled WGS sequence"/>
</dbReference>
<dbReference type="InterPro" id="IPR011922">
    <property type="entry name" value="Cell_div_FtsL"/>
</dbReference>
<dbReference type="HAMAP" id="MF_00910">
    <property type="entry name" value="FtsL"/>
    <property type="match status" value="1"/>
</dbReference>
<feature type="transmembrane region" description="Helical" evidence="8">
    <location>
        <begin position="20"/>
        <end position="40"/>
    </location>
</feature>
<dbReference type="AlphaFoldDB" id="A0A3R8SCB5"/>
<comment type="caution">
    <text evidence="9">The sequence shown here is derived from an EMBL/GenBank/DDBJ whole genome shotgun (WGS) entry which is preliminary data.</text>
</comment>
<reference evidence="9 10" key="1">
    <citation type="submission" date="2018-12" db="EMBL/GenBank/DDBJ databases">
        <title>The whole draft genome of Aquabacterium sp. SJQ9.</title>
        <authorList>
            <person name="Sun L."/>
            <person name="Gao X."/>
            <person name="Chen W."/>
            <person name="Huang K."/>
        </authorList>
    </citation>
    <scope>NUCLEOTIDE SEQUENCE [LARGE SCALE GENOMIC DNA]</scope>
    <source>
        <strain evidence="9 10">SJQ9</strain>
    </source>
</reference>
<dbReference type="GO" id="GO:0032153">
    <property type="term" value="C:cell division site"/>
    <property type="evidence" value="ECO:0007669"/>
    <property type="project" value="UniProtKB-UniRule"/>
</dbReference>
<comment type="subcellular location">
    <subcellularLocation>
        <location evidence="8">Cell inner membrane</location>
        <topology evidence="8">Single-pass type II membrane protein</topology>
    </subcellularLocation>
    <subcellularLocation>
        <location evidence="1">Cell membrane</location>
        <topology evidence="1">Single-pass type II membrane protein</topology>
    </subcellularLocation>
    <text evidence="8">Localizes to the division septum where it forms a ring structure.</text>
</comment>